<protein>
    <submittedName>
        <fullName evidence="1">Uncharacterized protein</fullName>
    </submittedName>
</protein>
<dbReference type="PROSITE" id="PS51318">
    <property type="entry name" value="TAT"/>
    <property type="match status" value="1"/>
</dbReference>
<sequence>MTEAHETVASVTRRQLVRAAASGSGTTAVGPAFVVAPNDRQTDTTTVTAEAILPESTDHKRDHVGRLVHVVGRLTEDSATDVVDDETRPDGRRLQQYEAVFVEPATTDAASRTSCADLQVLSTTPLQVGSLFVVERTRRESDRIHVTLEPVSTSRTEPEQSTGEHGATVSATVDRCRGVTAAGVETLSTLASVFAVVYAFGRRVGSR</sequence>
<dbReference type="RefSeq" id="WP_058582006.1">
    <property type="nucleotide sequence ID" value="NZ_LOPU01000029.1"/>
</dbReference>
<dbReference type="Proteomes" id="UP000054387">
    <property type="component" value="Unassembled WGS sequence"/>
</dbReference>
<proteinExistence type="predicted"/>
<dbReference type="AlphaFoldDB" id="A0A0W1R7M7"/>
<dbReference type="InterPro" id="IPR006311">
    <property type="entry name" value="TAT_signal"/>
</dbReference>
<evidence type="ECO:0000313" key="1">
    <source>
        <dbReference type="EMBL" id="KTG08853.1"/>
    </source>
</evidence>
<gene>
    <name evidence="1" type="ORF">AUR64_13645</name>
</gene>
<organism evidence="1 2">
    <name type="scientific">Haloprofundus marisrubri</name>
    <dbReference type="NCBI Taxonomy" id="1514971"/>
    <lineage>
        <taxon>Archaea</taxon>
        <taxon>Methanobacteriati</taxon>
        <taxon>Methanobacteriota</taxon>
        <taxon>Stenosarchaea group</taxon>
        <taxon>Halobacteria</taxon>
        <taxon>Halobacteriales</taxon>
        <taxon>Haloferacaceae</taxon>
        <taxon>Haloprofundus</taxon>
    </lineage>
</organism>
<name>A0A0W1R7M7_9EURY</name>
<dbReference type="OrthoDB" id="384347at2157"/>
<accession>A0A0W1R7M7</accession>
<reference evidence="1 2" key="1">
    <citation type="submission" date="2015-12" db="EMBL/GenBank/DDBJ databases">
        <title>Haloprofundus marisrubri gen. nov., sp. nov., an extremely halophilic archaeon isolated from the Discovery deep brine-seawater interface in the Red Sea.</title>
        <authorList>
            <person name="Zhang G."/>
            <person name="Stingl U."/>
            <person name="Rashid M."/>
        </authorList>
    </citation>
    <scope>NUCLEOTIDE SEQUENCE [LARGE SCALE GENOMIC DNA]</scope>
    <source>
        <strain evidence="1 2">SB9</strain>
    </source>
</reference>
<keyword evidence="2" id="KW-1185">Reference proteome</keyword>
<comment type="caution">
    <text evidence="1">The sequence shown here is derived from an EMBL/GenBank/DDBJ whole genome shotgun (WGS) entry which is preliminary data.</text>
</comment>
<evidence type="ECO:0000313" key="2">
    <source>
        <dbReference type="Proteomes" id="UP000054387"/>
    </source>
</evidence>
<dbReference type="EMBL" id="LOPU01000029">
    <property type="protein sequence ID" value="KTG08853.1"/>
    <property type="molecule type" value="Genomic_DNA"/>
</dbReference>